<dbReference type="Pfam" id="PF00294">
    <property type="entry name" value="PfkB"/>
    <property type="match status" value="1"/>
</dbReference>
<dbReference type="GO" id="GO:0046872">
    <property type="term" value="F:metal ion binding"/>
    <property type="evidence" value="ECO:0007669"/>
    <property type="project" value="UniProtKB-KW"/>
</dbReference>
<dbReference type="AlphaFoldDB" id="A0ABD0TLE3"/>
<evidence type="ECO:0000313" key="3">
    <source>
        <dbReference type="EMBL" id="KAL0850151.1"/>
    </source>
</evidence>
<dbReference type="InterPro" id="IPR029056">
    <property type="entry name" value="Ribokinase-like"/>
</dbReference>
<reference evidence="3 4" key="1">
    <citation type="submission" date="2024-06" db="EMBL/GenBank/DDBJ databases">
        <title>A chromosome-level genome assembly of beet webworm, Loxostege sticticalis.</title>
        <authorList>
            <person name="Zhang Y."/>
        </authorList>
    </citation>
    <scope>NUCLEOTIDE SEQUENCE [LARGE SCALE GENOMIC DNA]</scope>
    <source>
        <strain evidence="3">AQ028</strain>
        <tissue evidence="3">Male pupae</tissue>
    </source>
</reference>
<dbReference type="GO" id="GO:0006796">
    <property type="term" value="P:phosphate-containing compound metabolic process"/>
    <property type="evidence" value="ECO:0007669"/>
    <property type="project" value="UniProtKB-ARBA"/>
</dbReference>
<evidence type="ECO:0000259" key="2">
    <source>
        <dbReference type="Pfam" id="PF00294"/>
    </source>
</evidence>
<evidence type="ECO:0000313" key="4">
    <source>
        <dbReference type="Proteomes" id="UP001549921"/>
    </source>
</evidence>
<dbReference type="EMBL" id="JBEDNZ010000003">
    <property type="protein sequence ID" value="KAL0850151.1"/>
    <property type="molecule type" value="Genomic_DNA"/>
</dbReference>
<name>A0ABD0TLE3_LOXSC</name>
<organism evidence="3 4">
    <name type="scientific">Loxostege sticticalis</name>
    <name type="common">Beet webworm moth</name>
    <dbReference type="NCBI Taxonomy" id="481309"/>
    <lineage>
        <taxon>Eukaryota</taxon>
        <taxon>Metazoa</taxon>
        <taxon>Ecdysozoa</taxon>
        <taxon>Arthropoda</taxon>
        <taxon>Hexapoda</taxon>
        <taxon>Insecta</taxon>
        <taxon>Pterygota</taxon>
        <taxon>Neoptera</taxon>
        <taxon>Endopterygota</taxon>
        <taxon>Lepidoptera</taxon>
        <taxon>Glossata</taxon>
        <taxon>Ditrysia</taxon>
        <taxon>Pyraloidea</taxon>
        <taxon>Crambidae</taxon>
        <taxon>Pyraustinae</taxon>
        <taxon>Loxostege</taxon>
    </lineage>
</organism>
<accession>A0ABD0TLE3</accession>
<dbReference type="PANTHER" id="PTHR42909:SF1">
    <property type="entry name" value="CARBOHYDRATE KINASE PFKB DOMAIN-CONTAINING PROTEIN"/>
    <property type="match status" value="1"/>
</dbReference>
<evidence type="ECO:0000256" key="1">
    <source>
        <dbReference type="ARBA" id="ARBA00022723"/>
    </source>
</evidence>
<feature type="domain" description="Carbohydrate kinase PfkB" evidence="2">
    <location>
        <begin position="10"/>
        <end position="123"/>
    </location>
</feature>
<keyword evidence="1" id="KW-0479">Metal-binding</keyword>
<proteinExistence type="predicted"/>
<dbReference type="SUPFAM" id="SSF53613">
    <property type="entry name" value="Ribokinase-like"/>
    <property type="match status" value="1"/>
</dbReference>
<comment type="caution">
    <text evidence="3">The sequence shown here is derived from an EMBL/GenBank/DDBJ whole genome shotgun (WGS) entry which is preliminary data.</text>
</comment>
<dbReference type="PANTHER" id="PTHR42909">
    <property type="entry name" value="ZGC:136858"/>
    <property type="match status" value="1"/>
</dbReference>
<sequence length="161" mass="17663">MAEALWRLRGGRVRLLTAVGDDADGRYLADVAPGLLLDGCVVKNARTPTYAAVLDGKGECQIGLGDMSLHSHITPAMVDNHREVLKQAPLVVFDGNIPESTMNHVMHLCNSMQKPVQCAYPSNGYKNILDGLNYIIKIIFISLQQDSWNELCLKTVSTARL</sequence>
<dbReference type="InterPro" id="IPR011611">
    <property type="entry name" value="PfkB_dom"/>
</dbReference>
<gene>
    <name evidence="3" type="ORF">ABMA28_012027</name>
</gene>
<dbReference type="Gene3D" id="3.40.1190.20">
    <property type="match status" value="1"/>
</dbReference>
<dbReference type="Proteomes" id="UP001549921">
    <property type="component" value="Unassembled WGS sequence"/>
</dbReference>
<protein>
    <recommendedName>
        <fullName evidence="2">Carbohydrate kinase PfkB domain-containing protein</fullName>
    </recommendedName>
</protein>